<evidence type="ECO:0000259" key="4">
    <source>
        <dbReference type="PROSITE" id="PS01124"/>
    </source>
</evidence>
<gene>
    <name evidence="5" type="ORF">HNR48_000063</name>
</gene>
<comment type="caution">
    <text evidence="5">The sequence shown here is derived from an EMBL/GenBank/DDBJ whole genome shotgun (WGS) entry which is preliminary data.</text>
</comment>
<proteinExistence type="predicted"/>
<protein>
    <submittedName>
        <fullName evidence="5">AraC-like DNA-binding protein</fullName>
    </submittedName>
</protein>
<sequence length="335" mass="38550">MKTKPGIHIDLLQSWLDGPRRQGVDVDQIMAELNIDLKALPDDGLHLHKEEFGKLVKATWAVMDDEAAGFLSRPLRQGYFALQCHATITCPNLRRVLLRSIRHARVCNDEMGFSLNEQGEEATLGFSFSNPHGLDPEWFIVSMMIIWIRWTSWMIDRPILLERINFTFPAPPYADEFQDMFACRSYFNQPENSVVFSRRFLERPVAQDPQTLSEFLANAPECLLTRYKSDNSLTARIRSMLQSSDCVENLPFEVVADRLHMTTQTLRRRLKEEGNAYQEIKDAVRRDTATYHLARLNTPINDIAAIMGFSEPSAFNRAFKKWTGLTPGAYRESCR</sequence>
<dbReference type="GO" id="GO:0003700">
    <property type="term" value="F:DNA-binding transcription factor activity"/>
    <property type="evidence" value="ECO:0007669"/>
    <property type="project" value="InterPro"/>
</dbReference>
<keyword evidence="1" id="KW-0805">Transcription regulation</keyword>
<keyword evidence="3" id="KW-0804">Transcription</keyword>
<dbReference type="Pfam" id="PF12625">
    <property type="entry name" value="Arabinose_bd"/>
    <property type="match status" value="1"/>
</dbReference>
<organism evidence="5 6">
    <name type="scientific">Pseudoteredinibacter isoporae</name>
    <dbReference type="NCBI Taxonomy" id="570281"/>
    <lineage>
        <taxon>Bacteria</taxon>
        <taxon>Pseudomonadati</taxon>
        <taxon>Pseudomonadota</taxon>
        <taxon>Gammaproteobacteria</taxon>
        <taxon>Cellvibrionales</taxon>
        <taxon>Cellvibrionaceae</taxon>
        <taxon>Pseudoteredinibacter</taxon>
    </lineage>
</organism>
<dbReference type="PANTHER" id="PTHR47894:SF1">
    <property type="entry name" value="HTH-TYPE TRANSCRIPTIONAL REGULATOR VQSM"/>
    <property type="match status" value="1"/>
</dbReference>
<dbReference type="InterPro" id="IPR018060">
    <property type="entry name" value="HTH_AraC"/>
</dbReference>
<dbReference type="SUPFAM" id="SSF46689">
    <property type="entry name" value="Homeodomain-like"/>
    <property type="match status" value="1"/>
</dbReference>
<dbReference type="GO" id="GO:0000976">
    <property type="term" value="F:transcription cis-regulatory region binding"/>
    <property type="evidence" value="ECO:0007669"/>
    <property type="project" value="TreeGrafter"/>
</dbReference>
<evidence type="ECO:0000313" key="5">
    <source>
        <dbReference type="EMBL" id="MBB6519785.1"/>
    </source>
</evidence>
<dbReference type="FunCoup" id="A0A7X0JP97">
    <property type="interactions" value="43"/>
</dbReference>
<dbReference type="PROSITE" id="PS01124">
    <property type="entry name" value="HTH_ARAC_FAMILY_2"/>
    <property type="match status" value="1"/>
</dbReference>
<dbReference type="PRINTS" id="PR00032">
    <property type="entry name" value="HTHARAC"/>
</dbReference>
<dbReference type="InParanoid" id="A0A7X0JP97"/>
<evidence type="ECO:0000313" key="6">
    <source>
        <dbReference type="Proteomes" id="UP000528457"/>
    </source>
</evidence>
<reference evidence="5 6" key="1">
    <citation type="submission" date="2020-08" db="EMBL/GenBank/DDBJ databases">
        <title>Genomic Encyclopedia of Type Strains, Phase IV (KMG-IV): sequencing the most valuable type-strain genomes for metagenomic binning, comparative biology and taxonomic classification.</title>
        <authorList>
            <person name="Goeker M."/>
        </authorList>
    </citation>
    <scope>NUCLEOTIDE SEQUENCE [LARGE SCALE GENOMIC DNA]</scope>
    <source>
        <strain evidence="5 6">DSM 22368</strain>
    </source>
</reference>
<dbReference type="RefSeq" id="WP_166853140.1">
    <property type="nucleotide sequence ID" value="NZ_JAAONY010000001.1"/>
</dbReference>
<dbReference type="SMART" id="SM00342">
    <property type="entry name" value="HTH_ARAC"/>
    <property type="match status" value="1"/>
</dbReference>
<dbReference type="Gene3D" id="1.10.10.60">
    <property type="entry name" value="Homeodomain-like"/>
    <property type="match status" value="1"/>
</dbReference>
<dbReference type="InterPro" id="IPR009057">
    <property type="entry name" value="Homeodomain-like_sf"/>
</dbReference>
<dbReference type="EMBL" id="JACHHT010000001">
    <property type="protein sequence ID" value="MBB6519785.1"/>
    <property type="molecule type" value="Genomic_DNA"/>
</dbReference>
<dbReference type="Pfam" id="PF12833">
    <property type="entry name" value="HTH_18"/>
    <property type="match status" value="1"/>
</dbReference>
<dbReference type="Proteomes" id="UP000528457">
    <property type="component" value="Unassembled WGS sequence"/>
</dbReference>
<dbReference type="AlphaFoldDB" id="A0A7X0JP97"/>
<evidence type="ECO:0000256" key="3">
    <source>
        <dbReference type="ARBA" id="ARBA00023163"/>
    </source>
</evidence>
<dbReference type="InterPro" id="IPR032687">
    <property type="entry name" value="AraC-type_N"/>
</dbReference>
<evidence type="ECO:0000256" key="1">
    <source>
        <dbReference type="ARBA" id="ARBA00023015"/>
    </source>
</evidence>
<accession>A0A7X0JP97</accession>
<keyword evidence="6" id="KW-1185">Reference proteome</keyword>
<evidence type="ECO:0000256" key="2">
    <source>
        <dbReference type="ARBA" id="ARBA00023125"/>
    </source>
</evidence>
<feature type="domain" description="HTH araC/xylS-type" evidence="4">
    <location>
        <begin position="231"/>
        <end position="333"/>
    </location>
</feature>
<name>A0A7X0JP97_9GAMM</name>
<keyword evidence="2 5" id="KW-0238">DNA-binding</keyword>
<dbReference type="GO" id="GO:0005829">
    <property type="term" value="C:cytosol"/>
    <property type="evidence" value="ECO:0007669"/>
    <property type="project" value="TreeGrafter"/>
</dbReference>
<dbReference type="PANTHER" id="PTHR47894">
    <property type="entry name" value="HTH-TYPE TRANSCRIPTIONAL REGULATOR GADX"/>
    <property type="match status" value="1"/>
</dbReference>
<dbReference type="InterPro" id="IPR020449">
    <property type="entry name" value="Tscrpt_reg_AraC-type_HTH"/>
</dbReference>